<dbReference type="EMBL" id="CAJNOQ010029636">
    <property type="protein sequence ID" value="CAF1569784.1"/>
    <property type="molecule type" value="Genomic_DNA"/>
</dbReference>
<dbReference type="Proteomes" id="UP000681722">
    <property type="component" value="Unassembled WGS sequence"/>
</dbReference>
<dbReference type="InterPro" id="IPR000845">
    <property type="entry name" value="Nucleoside_phosphorylase_d"/>
</dbReference>
<evidence type="ECO:0000313" key="5">
    <source>
        <dbReference type="Proteomes" id="UP000663829"/>
    </source>
</evidence>
<dbReference type="CDD" id="cd17763">
    <property type="entry name" value="UP_hUPP-like"/>
    <property type="match status" value="1"/>
</dbReference>
<dbReference type="Proteomes" id="UP000663829">
    <property type="component" value="Unassembled WGS sequence"/>
</dbReference>
<dbReference type="GO" id="GO:0004850">
    <property type="term" value="F:uridine phosphorylase activity"/>
    <property type="evidence" value="ECO:0007669"/>
    <property type="project" value="InterPro"/>
</dbReference>
<dbReference type="GO" id="GO:0009166">
    <property type="term" value="P:nucleotide catabolic process"/>
    <property type="evidence" value="ECO:0007669"/>
    <property type="project" value="InterPro"/>
</dbReference>
<comment type="caution">
    <text evidence="3">The sequence shown here is derived from an EMBL/GenBank/DDBJ whole genome shotgun (WGS) entry which is preliminary data.</text>
</comment>
<organism evidence="3 5">
    <name type="scientific">Didymodactylos carnosus</name>
    <dbReference type="NCBI Taxonomy" id="1234261"/>
    <lineage>
        <taxon>Eukaryota</taxon>
        <taxon>Metazoa</taxon>
        <taxon>Spiralia</taxon>
        <taxon>Gnathifera</taxon>
        <taxon>Rotifera</taxon>
        <taxon>Eurotatoria</taxon>
        <taxon>Bdelloidea</taxon>
        <taxon>Philodinida</taxon>
        <taxon>Philodinidae</taxon>
        <taxon>Didymodactylos</taxon>
    </lineage>
</organism>
<dbReference type="GO" id="GO:0005829">
    <property type="term" value="C:cytosol"/>
    <property type="evidence" value="ECO:0007669"/>
    <property type="project" value="TreeGrafter"/>
</dbReference>
<evidence type="ECO:0000313" key="4">
    <source>
        <dbReference type="EMBL" id="CAF4432897.1"/>
    </source>
</evidence>
<dbReference type="PANTHER" id="PTHR43691:SF11">
    <property type="entry name" value="FI09636P-RELATED"/>
    <property type="match status" value="1"/>
</dbReference>
<feature type="domain" description="Nucleoside phosphorylase" evidence="2">
    <location>
        <begin position="63"/>
        <end position="309"/>
    </location>
</feature>
<evidence type="ECO:0000313" key="3">
    <source>
        <dbReference type="EMBL" id="CAF1569784.1"/>
    </source>
</evidence>
<name>A0A815YFD0_9BILA</name>
<dbReference type="InterPro" id="IPR035994">
    <property type="entry name" value="Nucleoside_phosphorylase_sf"/>
</dbReference>
<proteinExistence type="inferred from homology"/>
<evidence type="ECO:0000256" key="1">
    <source>
        <dbReference type="ARBA" id="ARBA00010456"/>
    </source>
</evidence>
<dbReference type="EMBL" id="CAJOBC010095464">
    <property type="protein sequence ID" value="CAF4432897.1"/>
    <property type="molecule type" value="Genomic_DNA"/>
</dbReference>
<keyword evidence="5" id="KW-1185">Reference proteome</keyword>
<gene>
    <name evidence="3" type="ORF">GPM918_LOCUS40320</name>
    <name evidence="4" type="ORF">SRO942_LOCUS41256</name>
</gene>
<dbReference type="SUPFAM" id="SSF53167">
    <property type="entry name" value="Purine and uridine phosphorylases"/>
    <property type="match status" value="1"/>
</dbReference>
<reference evidence="3" key="1">
    <citation type="submission" date="2021-02" db="EMBL/GenBank/DDBJ databases">
        <authorList>
            <person name="Nowell W R."/>
        </authorList>
    </citation>
    <scope>NUCLEOTIDE SEQUENCE</scope>
</reference>
<protein>
    <recommendedName>
        <fullName evidence="2">Nucleoside phosphorylase domain-containing protein</fullName>
    </recommendedName>
</protein>
<dbReference type="OrthoDB" id="204058at2759"/>
<dbReference type="InterPro" id="IPR010059">
    <property type="entry name" value="Uridine_phosphorylase_euk"/>
</dbReference>
<comment type="similarity">
    <text evidence="1">Belongs to the PNP/UDP phosphorylase family.</text>
</comment>
<evidence type="ECO:0000259" key="2">
    <source>
        <dbReference type="Pfam" id="PF01048"/>
    </source>
</evidence>
<dbReference type="Gene3D" id="3.40.50.1580">
    <property type="entry name" value="Nucleoside phosphorylase domain"/>
    <property type="match status" value="1"/>
</dbReference>
<dbReference type="PANTHER" id="PTHR43691">
    <property type="entry name" value="URIDINE PHOSPHORYLASE"/>
    <property type="match status" value="1"/>
</dbReference>
<accession>A0A815YFD0</accession>
<dbReference type="GO" id="GO:0006218">
    <property type="term" value="P:uridine catabolic process"/>
    <property type="evidence" value="ECO:0007669"/>
    <property type="project" value="TreeGrafter"/>
</dbReference>
<dbReference type="NCBIfam" id="TIGR01719">
    <property type="entry name" value="euk_UDPppase"/>
    <property type="match status" value="1"/>
</dbReference>
<dbReference type="Pfam" id="PF01048">
    <property type="entry name" value="PNP_UDP_1"/>
    <property type="match status" value="1"/>
</dbReference>
<sequence length="321" mass="35470">MMIYFTRPLNRGTLRPMILPITTSAVHPYPEQSLVMHNLDLDYYYHLGLNSGLDLKSNFGDVKYVLMCGSPVRAYEIIQRVMQAFNIQLPIGQTLAPIGKTERYSMFKIGPIISISYGMGKPSASIMLHEITKLLSAAGVLDPVYIQVGTSGGVGIEGGTVVISNALVNDLLQPYHSIAVLGKIIDRPAKVDLDLCKQLYDVRGEIPAIMGITMSTNDFYEGQARIDGAICDYTMEDKLKFLKYANDAGVRNIEMEAGCCAAFCTRLNIRCAIVCVTYLNRLHGDRISAAPQQLTQYESNAITLVLRYIEEQLGLEPKCAI</sequence>
<dbReference type="AlphaFoldDB" id="A0A815YFD0"/>